<dbReference type="RefSeq" id="WP_062394420.1">
    <property type="nucleotide sequence ID" value="NZ_CP011853.1"/>
</dbReference>
<keyword evidence="2" id="KW-0808">Transferase</keyword>
<dbReference type="AlphaFoldDB" id="A0A0N9MT13"/>
<reference evidence="3" key="1">
    <citation type="submission" date="2015-06" db="EMBL/GenBank/DDBJ databases">
        <title>Complete genome sequence and metabolic analysis of phthalate degradation pathway in Gordonia sp. QH-11.</title>
        <authorList>
            <person name="Jin D."/>
            <person name="Kong X."/>
            <person name="Bai Z."/>
        </authorList>
    </citation>
    <scope>NUCLEOTIDE SEQUENCE [LARGE SCALE GENOMIC DNA]</scope>
    <source>
        <strain evidence="3">QH-11</strain>
    </source>
</reference>
<organism evidence="2 3">
    <name type="scientific">Gordonia phthalatica</name>
    <dbReference type="NCBI Taxonomy" id="1136941"/>
    <lineage>
        <taxon>Bacteria</taxon>
        <taxon>Bacillati</taxon>
        <taxon>Actinomycetota</taxon>
        <taxon>Actinomycetes</taxon>
        <taxon>Mycobacteriales</taxon>
        <taxon>Gordoniaceae</taxon>
        <taxon>Gordonia</taxon>
    </lineage>
</organism>
<dbReference type="KEGG" id="goq:ACH46_19450"/>
<dbReference type="EMBL" id="CP011853">
    <property type="protein sequence ID" value="ALG86266.1"/>
    <property type="molecule type" value="Genomic_DNA"/>
</dbReference>
<keyword evidence="3" id="KW-1185">Reference proteome</keyword>
<evidence type="ECO:0000313" key="2">
    <source>
        <dbReference type="EMBL" id="ALG86266.1"/>
    </source>
</evidence>
<gene>
    <name evidence="2" type="ORF">ACH46_19450</name>
</gene>
<reference evidence="2 3" key="2">
    <citation type="journal article" date="2017" name="Int. J. Syst. Evol. Microbiol.">
        <title>Gordonia phthalatica sp. nov., a di-n-butyl phthalate-degrading bacterium isolated from activated sludge.</title>
        <authorList>
            <person name="Jin D."/>
            <person name="Kong X."/>
            <person name="Jia M."/>
            <person name="Yu X."/>
            <person name="Wang X."/>
            <person name="Zhuang X."/>
            <person name="Deng Y."/>
            <person name="Bai Z."/>
        </authorList>
    </citation>
    <scope>NUCLEOTIDE SEQUENCE [LARGE SCALE GENOMIC DNA]</scope>
    <source>
        <strain evidence="2 3">QH-11</strain>
    </source>
</reference>
<dbReference type="GO" id="GO:0032259">
    <property type="term" value="P:methylation"/>
    <property type="evidence" value="ECO:0007669"/>
    <property type="project" value="UniProtKB-KW"/>
</dbReference>
<dbReference type="PATRIC" id="fig|1136941.3.peg.3982"/>
<proteinExistence type="predicted"/>
<feature type="domain" description="Methyltransferase type 11" evidence="1">
    <location>
        <begin position="68"/>
        <end position="157"/>
    </location>
</feature>
<dbReference type="InterPro" id="IPR013216">
    <property type="entry name" value="Methyltransf_11"/>
</dbReference>
<dbReference type="Proteomes" id="UP000063789">
    <property type="component" value="Chromosome"/>
</dbReference>
<dbReference type="Pfam" id="PF08241">
    <property type="entry name" value="Methyltransf_11"/>
    <property type="match status" value="1"/>
</dbReference>
<dbReference type="PANTHER" id="PTHR43591:SF99">
    <property type="entry name" value="OS06G0646000 PROTEIN"/>
    <property type="match status" value="1"/>
</dbReference>
<sequence length="258" mass="28703">MPLRSLSWTRTPTTDFARHATLRRAVHLFREFRYEQPDPARFYSALADDTALMVAALHPEPLDGAVVLDVGGGPGFFADAFARRGARYLSVEPDAGEMSAAGIDQRTAVRAQGEHLPFRTGSVDVCYSSNVAEHTPTPWAMADEMVRVTRPGGTIILSYTLWWGPFGGHEMGLTHYAGGHRAARWYTRKHGHLPKNLFGVSLFPITAAAGLRWARSVRGAELSTAFPRYIPRFAWPVVHIPWIREVASTNLVLVLRKR</sequence>
<accession>A0A0N9MT13</accession>
<dbReference type="Gene3D" id="3.40.50.150">
    <property type="entry name" value="Vaccinia Virus protein VP39"/>
    <property type="match status" value="1"/>
</dbReference>
<evidence type="ECO:0000313" key="3">
    <source>
        <dbReference type="Proteomes" id="UP000063789"/>
    </source>
</evidence>
<dbReference type="GO" id="GO:0008757">
    <property type="term" value="F:S-adenosylmethionine-dependent methyltransferase activity"/>
    <property type="evidence" value="ECO:0007669"/>
    <property type="project" value="InterPro"/>
</dbReference>
<name>A0A0N9MT13_9ACTN</name>
<dbReference type="OrthoDB" id="3206826at2"/>
<dbReference type="InterPro" id="IPR029063">
    <property type="entry name" value="SAM-dependent_MTases_sf"/>
</dbReference>
<dbReference type="SUPFAM" id="SSF53335">
    <property type="entry name" value="S-adenosyl-L-methionine-dependent methyltransferases"/>
    <property type="match status" value="1"/>
</dbReference>
<dbReference type="STRING" id="1136941.ACH46_19450"/>
<evidence type="ECO:0000259" key="1">
    <source>
        <dbReference type="Pfam" id="PF08241"/>
    </source>
</evidence>
<protein>
    <submittedName>
        <fullName evidence="2">SAM-dependent methyltransferase</fullName>
    </submittedName>
</protein>
<keyword evidence="2" id="KW-0489">Methyltransferase</keyword>
<dbReference type="PANTHER" id="PTHR43591">
    <property type="entry name" value="METHYLTRANSFERASE"/>
    <property type="match status" value="1"/>
</dbReference>
<dbReference type="CDD" id="cd02440">
    <property type="entry name" value="AdoMet_MTases"/>
    <property type="match status" value="1"/>
</dbReference>